<dbReference type="InterPro" id="IPR041907">
    <property type="entry name" value="NACAD_UBA"/>
</dbReference>
<dbReference type="FunFam" id="2.20.70.30:FF:000002">
    <property type="entry name" value="Nascent polypeptide-associated complex (NAC), alpha subunit"/>
    <property type="match status" value="1"/>
</dbReference>
<feature type="compositionally biased region" description="Polar residues" evidence="1">
    <location>
        <begin position="1078"/>
        <end position="1099"/>
    </location>
</feature>
<feature type="compositionally biased region" description="Acidic residues" evidence="1">
    <location>
        <begin position="1805"/>
        <end position="1819"/>
    </location>
</feature>
<feature type="region of interest" description="Disordered" evidence="1">
    <location>
        <begin position="1077"/>
        <end position="1144"/>
    </location>
</feature>
<accession>A0A6I8S627</accession>
<dbReference type="GO" id="GO:0005854">
    <property type="term" value="C:nascent polypeptide-associated complex"/>
    <property type="evidence" value="ECO:0007669"/>
    <property type="project" value="InterPro"/>
</dbReference>
<organism evidence="3">
    <name type="scientific">Xenopus tropicalis</name>
    <name type="common">Western clawed frog</name>
    <name type="synonym">Silurana tropicalis</name>
    <dbReference type="NCBI Taxonomy" id="8364"/>
    <lineage>
        <taxon>Eukaryota</taxon>
        <taxon>Metazoa</taxon>
        <taxon>Chordata</taxon>
        <taxon>Craniata</taxon>
        <taxon>Vertebrata</taxon>
        <taxon>Euteleostomi</taxon>
        <taxon>Amphibia</taxon>
        <taxon>Batrachia</taxon>
        <taxon>Anura</taxon>
        <taxon>Pipoidea</taxon>
        <taxon>Pipidae</taxon>
        <taxon>Xenopodinae</taxon>
        <taxon>Xenopus</taxon>
        <taxon>Silurana</taxon>
    </lineage>
</organism>
<reference evidence="3" key="1">
    <citation type="journal article" date="2010" name="Science">
        <title>The genome of the Western clawed frog Xenopus tropicalis.</title>
        <authorList>
            <person name="Hellsten U."/>
            <person name="Harland R.M."/>
            <person name="Gilchrist M.J."/>
            <person name="Hendrix D."/>
            <person name="Jurka J."/>
            <person name="Kapitonov V."/>
            <person name="Ovcharenko I."/>
            <person name="Putnam N.H."/>
            <person name="Shu S."/>
            <person name="Taher L."/>
            <person name="Blitz I.L."/>
            <person name="Blumberg B."/>
            <person name="Dichmann D.S."/>
            <person name="Dubchak I."/>
            <person name="Amaya E."/>
            <person name="Detter J.C."/>
            <person name="Fletcher R."/>
            <person name="Gerhard D.S."/>
            <person name="Goodstein D."/>
            <person name="Graves T."/>
            <person name="Grigoriev I.V."/>
            <person name="Grimwood J."/>
            <person name="Kawashima T."/>
            <person name="Lindquist E."/>
            <person name="Lucas S.M."/>
            <person name="Mead P.E."/>
            <person name="Mitros T."/>
            <person name="Ogino H."/>
            <person name="Ohta Y."/>
            <person name="Poliakov A.V."/>
            <person name="Pollet N."/>
            <person name="Robert J."/>
            <person name="Salamov A."/>
            <person name="Sater A.K."/>
            <person name="Schmutz J."/>
            <person name="Terry A."/>
            <person name="Vize P.D."/>
            <person name="Warren W.C."/>
            <person name="Wells D."/>
            <person name="Wills A."/>
            <person name="Wilson R.K."/>
            <person name="Zimmerman L.B."/>
            <person name="Zorn A.M."/>
            <person name="Grainger R."/>
            <person name="Grammer T."/>
            <person name="Khokha M.K."/>
            <person name="Richardson P.M."/>
            <person name="Rokhsar D.S."/>
        </authorList>
    </citation>
    <scope>NUCLEOTIDE SEQUENCE [LARGE SCALE GENOMIC DNA]</scope>
    <source>
        <strain evidence="3">Nigerian</strain>
    </source>
</reference>
<dbReference type="Bgee" id="ENSXETG00000039309">
    <property type="expression patterns" value="Expressed in brain and 3 other cell types or tissues"/>
</dbReference>
<feature type="region of interest" description="Disordered" evidence="1">
    <location>
        <begin position="1310"/>
        <end position="1363"/>
    </location>
</feature>
<dbReference type="FunCoup" id="A0A6I8S627">
    <property type="interactions" value="507"/>
</dbReference>
<name>A0A6I8S627_XENTR</name>
<dbReference type="Gene3D" id="1.10.8.10">
    <property type="entry name" value="DNA helicase RuvA subunit, C-terminal domain"/>
    <property type="match status" value="1"/>
</dbReference>
<protein>
    <submittedName>
        <fullName evidence="3">NAC alpha domain containing</fullName>
    </submittedName>
</protein>
<dbReference type="FunFam" id="1.10.8.10:FF:000006">
    <property type="entry name" value="Putative nascent polypeptide-associated complex subunit alpha"/>
    <property type="match status" value="1"/>
</dbReference>
<dbReference type="InterPro" id="IPR044034">
    <property type="entry name" value="NAC-like_UBA"/>
</dbReference>
<feature type="region of interest" description="Disordered" evidence="1">
    <location>
        <begin position="23"/>
        <end position="49"/>
    </location>
</feature>
<dbReference type="PANTHER" id="PTHR21713">
    <property type="entry name" value="NASCENT POLYPEPTIDE ASSOCIATED COMPLEX ALPHA SUBUNIT-RELATED"/>
    <property type="match status" value="1"/>
</dbReference>
<feature type="compositionally biased region" description="Basic and acidic residues" evidence="1">
    <location>
        <begin position="722"/>
        <end position="737"/>
    </location>
</feature>
<feature type="region of interest" description="Disordered" evidence="1">
    <location>
        <begin position="68"/>
        <end position="173"/>
    </location>
</feature>
<dbReference type="Pfam" id="PF19026">
    <property type="entry name" value="UBA_HYPK"/>
    <property type="match status" value="1"/>
</dbReference>
<feature type="region of interest" description="Disordered" evidence="1">
    <location>
        <begin position="1744"/>
        <end position="1766"/>
    </location>
</feature>
<feature type="domain" description="NAC-A/B" evidence="2">
    <location>
        <begin position="1848"/>
        <end position="1913"/>
    </location>
</feature>
<proteinExistence type="predicted"/>
<evidence type="ECO:0000259" key="2">
    <source>
        <dbReference type="PROSITE" id="PS51151"/>
    </source>
</evidence>
<dbReference type="Ensembl" id="ENSXETT00000069543">
    <property type="protein sequence ID" value="ENSXETP00000090305"/>
    <property type="gene ID" value="ENSXETG00000039309"/>
</dbReference>
<feature type="compositionally biased region" description="Polar residues" evidence="1">
    <location>
        <begin position="1822"/>
        <end position="1831"/>
    </location>
</feature>
<feature type="compositionally biased region" description="Low complexity" evidence="1">
    <location>
        <begin position="107"/>
        <end position="123"/>
    </location>
</feature>
<dbReference type="Gene3D" id="2.20.70.30">
    <property type="entry name" value="Nascent polypeptide-associated complex domain"/>
    <property type="match status" value="1"/>
</dbReference>
<dbReference type="InParanoid" id="A0A6I8S627"/>
<feature type="region of interest" description="Disordered" evidence="1">
    <location>
        <begin position="1780"/>
        <end position="1859"/>
    </location>
</feature>
<sequence length="1994" mass="217616">MGFPQWHTPCPASDITLPALPVTSQPGSASVGEAALIPGRPVRRRAAQRRRDAGIRLMLPVSPILAASSVLSPQPPGTGTMPGEAAQGEGAPHKDARALLQAEAGLSPSASTASTPSGDSATPKVLSPMRDCLLLSPERDAERDLDPTYLQGKEVDRPQPEGASSETPPGGSTAIQHLAFEVSKEPEEHETKDILRERISTKVVKPDILDTRIVMGEETSCNSEETGTVNKLLSLISEREPVSSDTLEDEVISCNPKAELSGQIFEQLGLKHIFVSDSSEEMHSEYNESRKDYALKESFFSQGEAVTDVPSLFPEPTKESPCSLAECEMQSSQCRHAYNLDSDRYTTAPSTPIKTLYSHLKHHPCSKDSLGDDHNDPENDSLCSPPTSPSGSYITAEGSSWASSAASGSPSCSPNLMAEGETMETSTAYADPSTAHEEGICEDPCCMSPDILEEEDIPEFYDDNLEAEDMYPANEEVSNGDQSDVQCSEEDEEDEDEWETDFAPSFTSIPLCTEYVNTVASESFSPTSYEHDQEPLSVESCSSETHESLQASNTDELHSEISGVIPQCVENEHMIPAFMLPFHGSLIFAADSMEITLFPQGESAESEVLYGEEDDDSTSASFLHSLSETSINEGVDESFAYQDDTSESSDSASYDGEEDEKRYSTEEYAVASDSASQTAEGHIETKNNSSDSSCESEMETSSDLTDNDGEGGVLGLALETEDVQRGKEHMVKSRFETANEVSNSSEEKETDSQSDSKEAPEEGASETKDSDTSNVNEHISGSHISSSVPESQFISATQQEEEKELRSWSESPIGQQSSSSLGTDVPNAGIDNVGECLIACFDTDEELDSLPPLNTVAQSIREHSQQHEQSGRQSSLAINVTEDAYLFAAEDEDGGSFDKGELQSNVDVADASKTEATSVSCILETNDTGNQDRAFSKVEKASEPENILPQNAQKSRAEELTEEECLFACYDSGDDQEDVSSLDRQAILAQIYRQQTEVEVNFIINQTPCVSDSIMSAGFVEDTMAGKSYQDPKELLAEPTSLGYSHGLYNSQSESDMKMDIQASPIGLPCELTEEQIKSTSGTDDNITLQSKPTFPSHSQSEESRPDMKGNIEVSSEEQKADSEGIQSTSTEKGPTKLEVEPLDSTTMSTELCVSNVISPNKMDKCPYASKTEECGKCSDQHSEVCLITSSLHQQNICNERKVQSENRSQAEHRAAIVGVEQHVSKKPPDREYAEKAIPVHSGTDSSVLIQDDNVPTSQVPHKHLTSTSHVGNEVLPISNTHLDYKKEEGDKDTQKTCSLASQPSCREVRGNMEMNKEDGPEELPDIKLASEDCARSTRDTSRTLEDESVYNQQGEEDADNTHSFTSSNALQLEDTHDNPVDTYVNVSKGSEEQRTKEEDSLGLMVADQTQEVDKKVSVSCTRDSQKCSGDFLETAEKLGTKQTELFNDIQEMAQLLQGSFGKLNPLDLSVRSASTEKNIPKPRISSKEMDANGKLMSEIPVVEQSQGGKWQPSKAVRVCSQEGGSEVQKNKCPLSEEDSLEMALAGPTSSQNTYLLPSNGGEAWKGKRDNDDDQSTSVENMSLEFKDKPAQSCVSRSNKGPSYGSTEEVKSTFLSRTQDEKVRCEMPHPVRLVDSEHKYHHGSPKTESLTHNPSNNSKLAEYICFSKVPPPICSMPDYIAQEKKKAEQMASSMDTAREPEKLSSGKDHNKPLSAFPQPSCKPTDMITNKCHGGNFEEPVGKKSLLTFHPSDPSSSSESELTSCGPEMHSLRETSAVTLLGITKPGPRQRGCESLSHRGSCNDTESNDESLPELEEPDVTEPRTSSSQNQLAHCVAPGEESISKAKQSRSEKKARKAMSKLGLRQIHGVTRITIRKSKNILFVITKPDVFKSPASDIYIVFGEAKIEDLSQQVHKAAAEKFKVPMEHSPLITETTPTLTIKEESEEEEEVDETGLEVRDIELVMAQANVSRAKAVRALRHNNNDIVNAIMELTM</sequence>
<feature type="compositionally biased region" description="Polar residues" evidence="1">
    <location>
        <begin position="1593"/>
        <end position="1606"/>
    </location>
</feature>
<feature type="compositionally biased region" description="Basic and acidic residues" evidence="1">
    <location>
        <begin position="1696"/>
        <end position="1711"/>
    </location>
</feature>
<dbReference type="InterPro" id="IPR038187">
    <property type="entry name" value="NAC_A/B_dom_sf"/>
</dbReference>
<dbReference type="CDD" id="cd14416">
    <property type="entry name" value="UBA_NACAD"/>
    <property type="match status" value="1"/>
</dbReference>
<feature type="compositionally biased region" description="Low complexity" evidence="1">
    <location>
        <begin position="1750"/>
        <end position="1760"/>
    </location>
</feature>
<feature type="compositionally biased region" description="Basic and acidic residues" evidence="1">
    <location>
        <begin position="1100"/>
        <end position="1110"/>
    </location>
</feature>
<feature type="compositionally biased region" description="Basic and acidic residues" evidence="1">
    <location>
        <begin position="1310"/>
        <end position="1346"/>
    </location>
</feature>
<dbReference type="Pfam" id="PF01849">
    <property type="entry name" value="NAC"/>
    <property type="match status" value="1"/>
</dbReference>
<feature type="region of interest" description="Disordered" evidence="1">
    <location>
        <begin position="1687"/>
        <end position="1724"/>
    </location>
</feature>
<feature type="compositionally biased region" description="Basic and acidic residues" evidence="1">
    <location>
        <begin position="745"/>
        <end position="771"/>
    </location>
</feature>
<reference evidence="3" key="2">
    <citation type="submission" date="2020-05" db="UniProtKB">
        <authorList>
            <consortium name="Ensembl"/>
        </authorList>
    </citation>
    <scope>IDENTIFICATION</scope>
</reference>
<feature type="compositionally biased region" description="Polar residues" evidence="1">
    <location>
        <begin position="772"/>
        <end position="798"/>
    </location>
</feature>
<gene>
    <name evidence="3" type="primary">nacad</name>
</gene>
<feature type="compositionally biased region" description="Polar residues" evidence="1">
    <location>
        <begin position="539"/>
        <end position="554"/>
    </location>
</feature>
<dbReference type="PROSITE" id="PS51151">
    <property type="entry name" value="NAC_AB"/>
    <property type="match status" value="1"/>
</dbReference>
<feature type="region of interest" description="Disordered" evidence="1">
    <location>
        <begin position="1547"/>
        <end position="1615"/>
    </location>
</feature>
<feature type="compositionally biased region" description="Basic and acidic residues" evidence="1">
    <location>
        <begin position="137"/>
        <end position="146"/>
    </location>
</feature>
<evidence type="ECO:0000313" key="3">
    <source>
        <dbReference type="Ensembl" id="ENSXETP00000090305"/>
    </source>
</evidence>
<feature type="region of interest" description="Disordered" evidence="1">
    <location>
        <begin position="640"/>
        <end position="826"/>
    </location>
</feature>
<dbReference type="InterPro" id="IPR002715">
    <property type="entry name" value="Nas_poly-pep-assoc_cplx_dom"/>
</dbReference>
<dbReference type="SMART" id="SM01407">
    <property type="entry name" value="NAC"/>
    <property type="match status" value="1"/>
</dbReference>
<feature type="compositionally biased region" description="Polar residues" evidence="1">
    <location>
        <begin position="476"/>
        <end position="486"/>
    </location>
</feature>
<feature type="region of interest" description="Disordered" evidence="1">
    <location>
        <begin position="526"/>
        <end position="558"/>
    </location>
</feature>
<feature type="compositionally biased region" description="Low complexity" evidence="1">
    <location>
        <begin position="399"/>
        <end position="413"/>
    </location>
</feature>
<evidence type="ECO:0000256" key="1">
    <source>
        <dbReference type="SAM" id="MobiDB-lite"/>
    </source>
</evidence>
<dbReference type="CDD" id="cd22054">
    <property type="entry name" value="NAC_NACA"/>
    <property type="match status" value="1"/>
</dbReference>
<feature type="compositionally biased region" description="Polar residues" evidence="1">
    <location>
        <begin position="381"/>
        <end position="393"/>
    </location>
</feature>
<feature type="region of interest" description="Disordered" evidence="1">
    <location>
        <begin position="367"/>
        <end position="442"/>
    </location>
</feature>
<feature type="compositionally biased region" description="Polar residues" evidence="1">
    <location>
        <begin position="1548"/>
        <end position="1557"/>
    </location>
</feature>
<feature type="compositionally biased region" description="Low complexity" evidence="1">
    <location>
        <begin position="808"/>
        <end position="820"/>
    </location>
</feature>
<feature type="compositionally biased region" description="Acidic residues" evidence="1">
    <location>
        <begin position="694"/>
        <end position="709"/>
    </location>
</feature>
<feature type="compositionally biased region" description="Basic and acidic residues" evidence="1">
    <location>
        <begin position="367"/>
        <end position="377"/>
    </location>
</feature>
<dbReference type="GeneTree" id="ENSGT00940000161501"/>
<feature type="region of interest" description="Disordered" evidence="1">
    <location>
        <begin position="473"/>
        <end position="493"/>
    </location>
</feature>
<dbReference type="InterPro" id="IPR016641">
    <property type="entry name" value="EGD2/NACA0like"/>
</dbReference>